<evidence type="ECO:0000313" key="2">
    <source>
        <dbReference type="Proteomes" id="UP001497700"/>
    </source>
</evidence>
<dbReference type="EMBL" id="MU393435">
    <property type="protein sequence ID" value="KAI4868823.1"/>
    <property type="molecule type" value="Genomic_DNA"/>
</dbReference>
<keyword evidence="2" id="KW-1185">Reference proteome</keyword>
<dbReference type="Proteomes" id="UP001497700">
    <property type="component" value="Unassembled WGS sequence"/>
</dbReference>
<name>A0ACB9ZB13_9PEZI</name>
<sequence>MDSASPTTSTSTTNRGGRPKDWTEQRARRLVRLYIYTKLPFDLILKLLEEGVWKPGKDAANKVKNSLLGNDPRWIRPKDEEDERRRITALRNSRRSAKHSNKPSAVPATENDAAASMAQEDDNLTLTQSRQASFEISDIASQPTFGFGLGIGAEIPNSGHISHYNRRFSWMASGVNTARQDTGLTNSTDTSMSSSFREKLTTVSRDQAKGAWRVLKQFTFPKDPSDLQRGASFSPIISPGSQLQPLQNFHGLALHDPSSASYAVPGDFLNVDLFSKRVSCEIESRSHQTKTCWCRIADDLLQDPTMLPFGNNGIATSDISSGDFCQIQDGFGNTAFHHLAATDGDKGYFTSLIYQALQYPHLPVRATNTAGQTFLHVLHQSWLDGTPFLEELLNTLKNANFDILATDVYGRSFFHVLQHRKQDAARIPAHLFDWNLLRRRDAFGVKPMDSRMRQLDATATQVMRRGGSGGPLNPRASWMSGMPSPIIEVPSDRGDESRIRPQTEMLQIVLDAVKVENINSTQPDPRSEDSRGRNAFHCLAEVELDVQRVRDPVQDVQRQKKRKFKEEDEEEAKPAPSRYNQRLGFLQGIIHAKVDVNHYDNQGQTPLMSFIKYRPEESKPDKDDMEKIIRTLHGAGADLEKRNREGETALHVAARSGKKVALKELLQLGANPYVRDVCGLSVLAAIDELFINTEADGALTARLEACRGVFTSVVKSDAQEPTVGQEWGARQQ</sequence>
<proteinExistence type="predicted"/>
<gene>
    <name evidence="1" type="ORF">F4820DRAFT_89183</name>
</gene>
<reference evidence="1 2" key="1">
    <citation type="journal article" date="2022" name="New Phytol.">
        <title>Ecological generalism drives hyperdiversity of secondary metabolite gene clusters in xylarialean endophytes.</title>
        <authorList>
            <person name="Franco M.E.E."/>
            <person name="Wisecaver J.H."/>
            <person name="Arnold A.E."/>
            <person name="Ju Y.M."/>
            <person name="Slot J.C."/>
            <person name="Ahrendt S."/>
            <person name="Moore L.P."/>
            <person name="Eastman K.E."/>
            <person name="Scott K."/>
            <person name="Konkel Z."/>
            <person name="Mondo S.J."/>
            <person name="Kuo A."/>
            <person name="Hayes R.D."/>
            <person name="Haridas S."/>
            <person name="Andreopoulos B."/>
            <person name="Riley R."/>
            <person name="LaButti K."/>
            <person name="Pangilinan J."/>
            <person name="Lipzen A."/>
            <person name="Amirebrahimi M."/>
            <person name="Yan J."/>
            <person name="Adam C."/>
            <person name="Keymanesh K."/>
            <person name="Ng V."/>
            <person name="Louie K."/>
            <person name="Northen T."/>
            <person name="Drula E."/>
            <person name="Henrissat B."/>
            <person name="Hsieh H.M."/>
            <person name="Youens-Clark K."/>
            <person name="Lutzoni F."/>
            <person name="Miadlikowska J."/>
            <person name="Eastwood D.C."/>
            <person name="Hamelin R.C."/>
            <person name="Grigoriev I.V."/>
            <person name="U'Ren J.M."/>
        </authorList>
    </citation>
    <scope>NUCLEOTIDE SEQUENCE [LARGE SCALE GENOMIC DNA]</scope>
    <source>
        <strain evidence="1 2">CBS 119005</strain>
    </source>
</reference>
<organism evidence="1 2">
    <name type="scientific">Hypoxylon rubiginosum</name>
    <dbReference type="NCBI Taxonomy" id="110542"/>
    <lineage>
        <taxon>Eukaryota</taxon>
        <taxon>Fungi</taxon>
        <taxon>Dikarya</taxon>
        <taxon>Ascomycota</taxon>
        <taxon>Pezizomycotina</taxon>
        <taxon>Sordariomycetes</taxon>
        <taxon>Xylariomycetidae</taxon>
        <taxon>Xylariales</taxon>
        <taxon>Hypoxylaceae</taxon>
        <taxon>Hypoxylon</taxon>
    </lineage>
</organism>
<accession>A0ACB9ZB13</accession>
<protein>
    <submittedName>
        <fullName evidence="1">Ankyrin</fullName>
    </submittedName>
</protein>
<comment type="caution">
    <text evidence="1">The sequence shown here is derived from an EMBL/GenBank/DDBJ whole genome shotgun (WGS) entry which is preliminary data.</text>
</comment>
<evidence type="ECO:0000313" key="1">
    <source>
        <dbReference type="EMBL" id="KAI4868823.1"/>
    </source>
</evidence>